<feature type="domain" description="BTB" evidence="1">
    <location>
        <begin position="79"/>
        <end position="148"/>
    </location>
</feature>
<accession>A0A8H3PLE6</accession>
<proteinExistence type="predicted"/>
<dbReference type="Proteomes" id="UP000664203">
    <property type="component" value="Unassembled WGS sequence"/>
</dbReference>
<dbReference type="CDD" id="cd18186">
    <property type="entry name" value="BTB_POZ_ZBTB_KLHL-like"/>
    <property type="match status" value="1"/>
</dbReference>
<dbReference type="AlphaFoldDB" id="A0A8H3PLE6"/>
<reference evidence="2" key="1">
    <citation type="submission" date="2021-03" db="EMBL/GenBank/DDBJ databases">
        <authorList>
            <person name="Tagirdzhanova G."/>
        </authorList>
    </citation>
    <scope>NUCLEOTIDE SEQUENCE</scope>
</reference>
<gene>
    <name evidence="2" type="ORF">ALECFALPRED_001314</name>
</gene>
<dbReference type="OrthoDB" id="194443at2759"/>
<name>A0A8H3PLE6_9LECA</name>
<organism evidence="2 3">
    <name type="scientific">Alectoria fallacina</name>
    <dbReference type="NCBI Taxonomy" id="1903189"/>
    <lineage>
        <taxon>Eukaryota</taxon>
        <taxon>Fungi</taxon>
        <taxon>Dikarya</taxon>
        <taxon>Ascomycota</taxon>
        <taxon>Pezizomycotina</taxon>
        <taxon>Lecanoromycetes</taxon>
        <taxon>OSLEUM clade</taxon>
        <taxon>Lecanoromycetidae</taxon>
        <taxon>Lecanorales</taxon>
        <taxon>Lecanorineae</taxon>
        <taxon>Parmeliaceae</taxon>
        <taxon>Alectoria</taxon>
    </lineage>
</organism>
<dbReference type="EMBL" id="CAJPDR010001280">
    <property type="protein sequence ID" value="CAF9943789.1"/>
    <property type="molecule type" value="Genomic_DNA"/>
</dbReference>
<dbReference type="InterPro" id="IPR000210">
    <property type="entry name" value="BTB/POZ_dom"/>
</dbReference>
<dbReference type="PROSITE" id="PS50097">
    <property type="entry name" value="BTB"/>
    <property type="match status" value="1"/>
</dbReference>
<evidence type="ECO:0000313" key="3">
    <source>
        <dbReference type="Proteomes" id="UP000664203"/>
    </source>
</evidence>
<sequence>MDTPPHTPPATGHSSIDSLHIHYCDFAYEQKGPFRMAVTGIGDTTAKTFAESAALSHSTSLYHDRLTLWRIRLLSGSLMDIYVGKSRRHWSLHRNILCHHSIWFQKQVENGSFPNGGKDVSVELFDDDPRAFELLVKWVYQGKIDNVSNMPMDKKWEFVDACQQLYVLCDKINLAQLKNLAMDQFRKGCNEVGLVPGPEEMKPIYDKTPPSSPFRKLVSKIAARQIMDPESKSDASTYRQCFEGSPDFAIDVVNAIKAGAGGSLFQDPTEEDGCCYHEHSLGQRCNSPSHK</sequence>
<dbReference type="Pfam" id="PF00651">
    <property type="entry name" value="BTB"/>
    <property type="match status" value="1"/>
</dbReference>
<dbReference type="PANTHER" id="PTHR47843">
    <property type="entry name" value="BTB DOMAIN-CONTAINING PROTEIN-RELATED"/>
    <property type="match status" value="1"/>
</dbReference>
<dbReference type="Gene3D" id="3.30.710.10">
    <property type="entry name" value="Potassium Channel Kv1.1, Chain A"/>
    <property type="match status" value="1"/>
</dbReference>
<evidence type="ECO:0000313" key="2">
    <source>
        <dbReference type="EMBL" id="CAF9943789.1"/>
    </source>
</evidence>
<dbReference type="InterPro" id="IPR011333">
    <property type="entry name" value="SKP1/BTB/POZ_sf"/>
</dbReference>
<protein>
    <recommendedName>
        <fullName evidence="1">BTB domain-containing protein</fullName>
    </recommendedName>
</protein>
<comment type="caution">
    <text evidence="2">The sequence shown here is derived from an EMBL/GenBank/DDBJ whole genome shotgun (WGS) entry which is preliminary data.</text>
</comment>
<dbReference type="SUPFAM" id="SSF54695">
    <property type="entry name" value="POZ domain"/>
    <property type="match status" value="1"/>
</dbReference>
<dbReference type="PANTHER" id="PTHR47843:SF2">
    <property type="entry name" value="BTB DOMAIN-CONTAINING PROTEIN"/>
    <property type="match status" value="1"/>
</dbReference>
<keyword evidence="3" id="KW-1185">Reference proteome</keyword>
<evidence type="ECO:0000259" key="1">
    <source>
        <dbReference type="PROSITE" id="PS50097"/>
    </source>
</evidence>